<gene>
    <name evidence="15" type="ORF">BG011_009209</name>
</gene>
<dbReference type="Gene3D" id="3.40.50.360">
    <property type="match status" value="1"/>
</dbReference>
<keyword evidence="5" id="KW-0288">FMN</keyword>
<evidence type="ECO:0000259" key="13">
    <source>
        <dbReference type="PROSITE" id="PS50902"/>
    </source>
</evidence>
<dbReference type="GO" id="GO:0050660">
    <property type="term" value="F:flavin adenine dinucleotide binding"/>
    <property type="evidence" value="ECO:0007669"/>
    <property type="project" value="TreeGrafter"/>
</dbReference>
<dbReference type="PROSITE" id="PS50902">
    <property type="entry name" value="FLAVODOXIN_LIKE"/>
    <property type="match status" value="1"/>
</dbReference>
<protein>
    <recommendedName>
        <fullName evidence="12">Methionine synthase reductase</fullName>
        <ecNumber evidence="11">1.16.1.8</ecNumber>
    </recommendedName>
</protein>
<comment type="caution">
    <text evidence="15">The sequence shown here is derived from an EMBL/GenBank/DDBJ whole genome shotgun (WGS) entry which is preliminary data.</text>
</comment>
<evidence type="ECO:0000313" key="15">
    <source>
        <dbReference type="EMBL" id="KAG0249527.1"/>
    </source>
</evidence>
<dbReference type="InterPro" id="IPR008254">
    <property type="entry name" value="Flavodoxin/NO_synth"/>
</dbReference>
<evidence type="ECO:0000256" key="12">
    <source>
        <dbReference type="ARBA" id="ARBA00040659"/>
    </source>
</evidence>
<comment type="cofactor">
    <cofactor evidence="1">
        <name>FMN</name>
        <dbReference type="ChEBI" id="CHEBI:58210"/>
    </cofactor>
</comment>
<dbReference type="PROSITE" id="PS51384">
    <property type="entry name" value="FAD_FR"/>
    <property type="match status" value="1"/>
</dbReference>
<dbReference type="SUPFAM" id="SSF63380">
    <property type="entry name" value="Riboflavin synthase domain-like"/>
    <property type="match status" value="1"/>
</dbReference>
<keyword evidence="8" id="KW-0521">NADP</keyword>
<sequence>MVPEKDTIPQADHLTVLFASQTGNAESISRNIHEQAEERGFKSAHFALNDFAKIEWEKEECLVFVVSTTGDGDPPDNSTKFWRHLRKLKGGAGLTKAKIAILGLGDTNYDNFCQTAKRLDTRLQELGATPFYARGLADDAIGLEETVDPWIKGLWPALAHQVMCAPAIHDLPQPHLTPEEKKVVKAIIEKQDHDHKDHQSAPPSPQKLSATVSVIKESDAADVLVKGVDSLSVSATTGPTASAGATAKISVTPATGYKINVDFSSMANHSNLTALPRVPNSNLKVTNIDSTATPNATAPETGPIPSFIQTPSPVLLAKINSVQCLTPGDAIKRTLLVEFGFEDDVHYAPGDSFGIWAPNDEALVRGVLAELGMKQEDLNKQVKLEGDGIPSHLQPVQSATLLDIFRYSVDLNTLPKRANVRLYADHATDLAEKQQLMFMASKQGTDVFNAFRAQGPTFLDILHTFPSVRIPVARVIETLPPLQPRYYSITNSPMARNGHRRWSCAFNVVTYESPEGVHRRGVCTPWLDELTGKVPFGKAVTNGLSMDRLALFLKPNETKFNLPADTTKPVIMIGPGTGVAPFMGFLEHRWEQRKIKKRLVNIGTAPRQHLDEMFGEMWLFFGCRHREKDWLFMDMMKEYMKEGVLTELQLAISREESVPNNSKYVQDLIKKEGKRVWDLLDKKGAMIYVCGDAKGMAKGVHDELVNVLVEHGGYEQMAAMMELNKWAQEKRYLRDLWA</sequence>
<keyword evidence="16" id="KW-1185">Reference proteome</keyword>
<dbReference type="InterPro" id="IPR001709">
    <property type="entry name" value="Flavoprot_Pyr_Nucl_cyt_Rdtase"/>
</dbReference>
<dbReference type="PANTHER" id="PTHR19384">
    <property type="entry name" value="NITRIC OXIDE SYNTHASE-RELATED"/>
    <property type="match status" value="1"/>
</dbReference>
<dbReference type="GO" id="GO:0030586">
    <property type="term" value="F:[methionine synthase] reductase (NADPH) activity"/>
    <property type="evidence" value="ECO:0007669"/>
    <property type="project" value="UniProtKB-EC"/>
</dbReference>
<dbReference type="InterPro" id="IPR039261">
    <property type="entry name" value="FNR_nucleotide-bd"/>
</dbReference>
<keyword evidence="4" id="KW-0285">Flavoprotein</keyword>
<dbReference type="Pfam" id="PF00667">
    <property type="entry name" value="FAD_binding_1"/>
    <property type="match status" value="1"/>
</dbReference>
<evidence type="ECO:0000256" key="9">
    <source>
        <dbReference type="ARBA" id="ARBA00023002"/>
    </source>
</evidence>
<keyword evidence="3" id="KW-0028">Amino-acid biosynthesis</keyword>
<dbReference type="GO" id="GO:0009086">
    <property type="term" value="P:methionine biosynthetic process"/>
    <property type="evidence" value="ECO:0007669"/>
    <property type="project" value="UniProtKB-KW"/>
</dbReference>
<evidence type="ECO:0000256" key="1">
    <source>
        <dbReference type="ARBA" id="ARBA00001917"/>
    </source>
</evidence>
<dbReference type="GO" id="GO:0050667">
    <property type="term" value="P:homocysteine metabolic process"/>
    <property type="evidence" value="ECO:0007669"/>
    <property type="project" value="TreeGrafter"/>
</dbReference>
<evidence type="ECO:0000256" key="8">
    <source>
        <dbReference type="ARBA" id="ARBA00022857"/>
    </source>
</evidence>
<dbReference type="FunFam" id="3.40.50.80:FF:000001">
    <property type="entry name" value="NADPH--cytochrome P450 reductase 1"/>
    <property type="match status" value="1"/>
</dbReference>
<evidence type="ECO:0000256" key="5">
    <source>
        <dbReference type="ARBA" id="ARBA00022643"/>
    </source>
</evidence>
<reference evidence="15" key="1">
    <citation type="journal article" date="2020" name="Fungal Divers.">
        <title>Resolving the Mortierellaceae phylogeny through synthesis of multi-gene phylogenetics and phylogenomics.</title>
        <authorList>
            <person name="Vandepol N."/>
            <person name="Liber J."/>
            <person name="Desiro A."/>
            <person name="Na H."/>
            <person name="Kennedy M."/>
            <person name="Barry K."/>
            <person name="Grigoriev I.V."/>
            <person name="Miller A.N."/>
            <person name="O'Donnell K."/>
            <person name="Stajich J.E."/>
            <person name="Bonito G."/>
        </authorList>
    </citation>
    <scope>NUCLEOTIDE SEQUENCE</scope>
    <source>
        <strain evidence="15">KOD948</strain>
    </source>
</reference>
<feature type="domain" description="Flavodoxin-like" evidence="13">
    <location>
        <begin position="14"/>
        <end position="155"/>
    </location>
</feature>
<dbReference type="GO" id="GO:0010181">
    <property type="term" value="F:FMN binding"/>
    <property type="evidence" value="ECO:0007669"/>
    <property type="project" value="InterPro"/>
</dbReference>
<dbReference type="Pfam" id="PF00258">
    <property type="entry name" value="Flavodoxin_1"/>
    <property type="match status" value="1"/>
</dbReference>
<evidence type="ECO:0000256" key="3">
    <source>
        <dbReference type="ARBA" id="ARBA00022605"/>
    </source>
</evidence>
<dbReference type="PANTHER" id="PTHR19384:SF84">
    <property type="entry name" value="METHIONINE SYNTHASE REDUCTASE"/>
    <property type="match status" value="1"/>
</dbReference>
<dbReference type="InterPro" id="IPR001094">
    <property type="entry name" value="Flavdoxin-like"/>
</dbReference>
<keyword evidence="7" id="KW-0274">FAD</keyword>
<dbReference type="Gene3D" id="1.20.990.10">
    <property type="entry name" value="NADPH-cytochrome p450 Reductase, Chain A, domain 3"/>
    <property type="match status" value="1"/>
</dbReference>
<proteinExistence type="predicted"/>
<dbReference type="Pfam" id="PF00175">
    <property type="entry name" value="NAD_binding_1"/>
    <property type="match status" value="1"/>
</dbReference>
<comment type="cofactor">
    <cofactor evidence="2">
        <name>FAD</name>
        <dbReference type="ChEBI" id="CHEBI:57692"/>
    </cofactor>
</comment>
<evidence type="ECO:0000256" key="4">
    <source>
        <dbReference type="ARBA" id="ARBA00022630"/>
    </source>
</evidence>
<dbReference type="InterPro" id="IPR017938">
    <property type="entry name" value="Riboflavin_synthase-like_b-brl"/>
</dbReference>
<dbReference type="PRINTS" id="PR00371">
    <property type="entry name" value="FPNCR"/>
</dbReference>
<dbReference type="OrthoDB" id="1856718at2759"/>
<dbReference type="Gene3D" id="2.40.30.10">
    <property type="entry name" value="Translation factors"/>
    <property type="match status" value="1"/>
</dbReference>
<organism evidence="15 16">
    <name type="scientific">Mortierella polycephala</name>
    <dbReference type="NCBI Taxonomy" id="41804"/>
    <lineage>
        <taxon>Eukaryota</taxon>
        <taxon>Fungi</taxon>
        <taxon>Fungi incertae sedis</taxon>
        <taxon>Mucoromycota</taxon>
        <taxon>Mortierellomycotina</taxon>
        <taxon>Mortierellomycetes</taxon>
        <taxon>Mortierellales</taxon>
        <taxon>Mortierellaceae</taxon>
        <taxon>Mortierella</taxon>
    </lineage>
</organism>
<dbReference type="InterPro" id="IPR001433">
    <property type="entry name" value="OxRdtase_FAD/NAD-bd"/>
</dbReference>
<dbReference type="Proteomes" id="UP000726737">
    <property type="component" value="Unassembled WGS sequence"/>
</dbReference>
<dbReference type="GO" id="GO:0005829">
    <property type="term" value="C:cytosol"/>
    <property type="evidence" value="ECO:0007669"/>
    <property type="project" value="TreeGrafter"/>
</dbReference>
<accession>A0A9P6PNC7</accession>
<dbReference type="SUPFAM" id="SSF52343">
    <property type="entry name" value="Ferredoxin reductase-like, C-terminal NADP-linked domain"/>
    <property type="match status" value="1"/>
</dbReference>
<evidence type="ECO:0000256" key="6">
    <source>
        <dbReference type="ARBA" id="ARBA00022691"/>
    </source>
</evidence>
<dbReference type="FunFam" id="3.40.50.360:FF:000059">
    <property type="entry name" value="5-methyltetrahydrofolate-homocysteine methyltransferase reductase"/>
    <property type="match status" value="1"/>
</dbReference>
<keyword evidence="9" id="KW-0560">Oxidoreductase</keyword>
<dbReference type="AlphaFoldDB" id="A0A9P6PNC7"/>
<evidence type="ECO:0000256" key="10">
    <source>
        <dbReference type="ARBA" id="ARBA00023167"/>
    </source>
</evidence>
<dbReference type="InterPro" id="IPR003097">
    <property type="entry name" value="CysJ-like_FAD-binding"/>
</dbReference>
<dbReference type="EC" id="1.16.1.8" evidence="11"/>
<dbReference type="PRINTS" id="PR00369">
    <property type="entry name" value="FLAVODOXIN"/>
</dbReference>
<dbReference type="InterPro" id="IPR029039">
    <property type="entry name" value="Flavoprotein-like_sf"/>
</dbReference>
<evidence type="ECO:0000256" key="2">
    <source>
        <dbReference type="ARBA" id="ARBA00001974"/>
    </source>
</evidence>
<feature type="domain" description="FAD-binding FR-type" evidence="14">
    <location>
        <begin position="312"/>
        <end position="563"/>
    </location>
</feature>
<dbReference type="InterPro" id="IPR023173">
    <property type="entry name" value="NADPH_Cyt_P450_Rdtase_alpha"/>
</dbReference>
<dbReference type="SUPFAM" id="SSF52218">
    <property type="entry name" value="Flavoproteins"/>
    <property type="match status" value="1"/>
</dbReference>
<name>A0A9P6PNC7_9FUNG</name>
<keyword evidence="10" id="KW-0486">Methionine biosynthesis</keyword>
<evidence type="ECO:0000256" key="11">
    <source>
        <dbReference type="ARBA" id="ARBA00039088"/>
    </source>
</evidence>
<dbReference type="EMBL" id="JAAAJA010000804">
    <property type="protein sequence ID" value="KAG0249527.1"/>
    <property type="molecule type" value="Genomic_DNA"/>
</dbReference>
<evidence type="ECO:0000259" key="14">
    <source>
        <dbReference type="PROSITE" id="PS51384"/>
    </source>
</evidence>
<dbReference type="InterPro" id="IPR017927">
    <property type="entry name" value="FAD-bd_FR_type"/>
</dbReference>
<keyword evidence="6" id="KW-0949">S-adenosyl-L-methionine</keyword>
<evidence type="ECO:0000256" key="7">
    <source>
        <dbReference type="ARBA" id="ARBA00022827"/>
    </source>
</evidence>
<evidence type="ECO:0000313" key="16">
    <source>
        <dbReference type="Proteomes" id="UP000726737"/>
    </source>
</evidence>
<dbReference type="Gene3D" id="3.40.50.80">
    <property type="entry name" value="Nucleotide-binding domain of ferredoxin-NADP reductase (FNR) module"/>
    <property type="match status" value="1"/>
</dbReference>